<proteinExistence type="predicted"/>
<reference evidence="1" key="2">
    <citation type="journal article" date="2015" name="Data Brief">
        <title>Shoot transcriptome of the giant reed, Arundo donax.</title>
        <authorList>
            <person name="Barrero R.A."/>
            <person name="Guerrero F.D."/>
            <person name="Moolhuijzen P."/>
            <person name="Goolsby J.A."/>
            <person name="Tidwell J."/>
            <person name="Bellgard S.E."/>
            <person name="Bellgard M.I."/>
        </authorList>
    </citation>
    <scope>NUCLEOTIDE SEQUENCE</scope>
    <source>
        <tissue evidence="1">Shoot tissue taken approximately 20 cm above the soil surface</tissue>
    </source>
</reference>
<protein>
    <submittedName>
        <fullName evidence="1">Uncharacterized protein</fullName>
    </submittedName>
</protein>
<name>A0A0A9GCW8_ARUDO</name>
<accession>A0A0A9GCW8</accession>
<dbReference type="EMBL" id="GBRH01174976">
    <property type="protein sequence ID" value="JAE22920.1"/>
    <property type="molecule type" value="Transcribed_RNA"/>
</dbReference>
<evidence type="ECO:0000313" key="1">
    <source>
        <dbReference type="EMBL" id="JAE22920.1"/>
    </source>
</evidence>
<dbReference type="AlphaFoldDB" id="A0A0A9GCW8"/>
<sequence length="75" mass="8680">MLITQCLHRNQMSSRMYEMCPKTLAYGFSARLLYKIFLSDSSHLKSHQVFCYLVSCPLDAGCDAYSGIRCCIWSW</sequence>
<organism evidence="1">
    <name type="scientific">Arundo donax</name>
    <name type="common">Giant reed</name>
    <name type="synonym">Donax arundinaceus</name>
    <dbReference type="NCBI Taxonomy" id="35708"/>
    <lineage>
        <taxon>Eukaryota</taxon>
        <taxon>Viridiplantae</taxon>
        <taxon>Streptophyta</taxon>
        <taxon>Embryophyta</taxon>
        <taxon>Tracheophyta</taxon>
        <taxon>Spermatophyta</taxon>
        <taxon>Magnoliopsida</taxon>
        <taxon>Liliopsida</taxon>
        <taxon>Poales</taxon>
        <taxon>Poaceae</taxon>
        <taxon>PACMAD clade</taxon>
        <taxon>Arundinoideae</taxon>
        <taxon>Arundineae</taxon>
        <taxon>Arundo</taxon>
    </lineage>
</organism>
<reference evidence="1" key="1">
    <citation type="submission" date="2014-09" db="EMBL/GenBank/DDBJ databases">
        <authorList>
            <person name="Magalhaes I.L.F."/>
            <person name="Oliveira U."/>
            <person name="Santos F.R."/>
            <person name="Vidigal T.H.D.A."/>
            <person name="Brescovit A.D."/>
            <person name="Santos A.J."/>
        </authorList>
    </citation>
    <scope>NUCLEOTIDE SEQUENCE</scope>
    <source>
        <tissue evidence="1">Shoot tissue taken approximately 20 cm above the soil surface</tissue>
    </source>
</reference>